<dbReference type="GO" id="GO:0004519">
    <property type="term" value="F:endonuclease activity"/>
    <property type="evidence" value="ECO:0007669"/>
    <property type="project" value="InterPro"/>
</dbReference>
<feature type="domain" description="Terminase large subunit-like ATPase" evidence="1">
    <location>
        <begin position="62"/>
        <end position="221"/>
    </location>
</feature>
<dbReference type="PANTHER" id="PTHR41287">
    <property type="match status" value="1"/>
</dbReference>
<protein>
    <submittedName>
        <fullName evidence="3">COG4626 Phage terminase-like protein, large subunit</fullName>
    </submittedName>
</protein>
<dbReference type="Pfam" id="PF20441">
    <property type="entry name" value="TerL_nuclease"/>
    <property type="match status" value="1"/>
</dbReference>
<dbReference type="PANTHER" id="PTHR41287:SF1">
    <property type="entry name" value="PROTEIN YMFN"/>
    <property type="match status" value="1"/>
</dbReference>
<accession>A0A6J5N5J3</accession>
<organism evidence="3">
    <name type="scientific">uncultured Caudovirales phage</name>
    <dbReference type="NCBI Taxonomy" id="2100421"/>
    <lineage>
        <taxon>Viruses</taxon>
        <taxon>Duplodnaviria</taxon>
        <taxon>Heunggongvirae</taxon>
        <taxon>Uroviricota</taxon>
        <taxon>Caudoviricetes</taxon>
        <taxon>Peduoviridae</taxon>
        <taxon>Maltschvirus</taxon>
        <taxon>Maltschvirus maltsch</taxon>
    </lineage>
</organism>
<gene>
    <name evidence="3" type="ORF">UFOVP637_3</name>
</gene>
<dbReference type="EMBL" id="LR796609">
    <property type="protein sequence ID" value="CAB4154042.1"/>
    <property type="molecule type" value="Genomic_DNA"/>
</dbReference>
<evidence type="ECO:0000259" key="2">
    <source>
        <dbReference type="Pfam" id="PF20441"/>
    </source>
</evidence>
<evidence type="ECO:0000313" key="3">
    <source>
        <dbReference type="EMBL" id="CAB4154042.1"/>
    </source>
</evidence>
<dbReference type="InterPro" id="IPR046461">
    <property type="entry name" value="TerL_ATPase"/>
</dbReference>
<proteinExistence type="predicted"/>
<reference evidence="3" key="1">
    <citation type="submission" date="2020-04" db="EMBL/GenBank/DDBJ databases">
        <authorList>
            <person name="Chiriac C."/>
            <person name="Salcher M."/>
            <person name="Ghai R."/>
            <person name="Kavagutti S V."/>
        </authorList>
    </citation>
    <scope>NUCLEOTIDE SEQUENCE</scope>
</reference>
<feature type="domain" description="Terminase large subunit-like endonuclease" evidence="2">
    <location>
        <begin position="373"/>
        <end position="487"/>
    </location>
</feature>
<evidence type="ECO:0000259" key="1">
    <source>
        <dbReference type="Pfam" id="PF03354"/>
    </source>
</evidence>
<dbReference type="Pfam" id="PF03354">
    <property type="entry name" value="TerL_ATPase"/>
    <property type="match status" value="1"/>
</dbReference>
<sequence>MSNSWPPKWLTPVPIEDQVRGDGDLYANFTEAVCRVTKDSVGSPAGKLLVLRDWQKELLRHALARRDDGRFRHRTALIGMSRKSGKSALGASMGLAGLTLGGSGSEIYSCAADKEQARIVFGTAKRMIEMDEELSSMFTLYRDAIEFKDKGSVYRVLSAEAYSKEGLNPSPLVIFDEVHAQPSWELWNVLSLAGGAREDSLLLGITTAGVKTQSNGQDSLCYSLYQYGQQIVKEEKKDQSFFFAWWEPEKPEADHRLEEIWAQSNPGLGDITDLDEMRSAVLRTPEAEFRTKRLNCFVNTSVAWLPTGAWEALVDEDRYPQIGEDVVLAFDGAFSNDSTALVAWLLGGDKPHLMVVGLWERPDDAEQDWHIPVAEVEETIISTFRDERFSVREIVFDPARWQRTFMVLDEEGLPVVSYPNSAERMVPATQKFYEAVVNQSFTHDGNPALARHIANCVTKQSSRGVMVAKASSRRKVDAAVASIFGYDRATQPAEPAKPVAKFFSIQV</sequence>
<dbReference type="InterPro" id="IPR005021">
    <property type="entry name" value="Terminase_largesu-like"/>
</dbReference>
<dbReference type="InterPro" id="IPR027417">
    <property type="entry name" value="P-loop_NTPase"/>
</dbReference>
<dbReference type="Gene3D" id="3.40.50.300">
    <property type="entry name" value="P-loop containing nucleotide triphosphate hydrolases"/>
    <property type="match status" value="1"/>
</dbReference>
<name>A0A6J5N5J3_9CAUD</name>
<dbReference type="InterPro" id="IPR046462">
    <property type="entry name" value="TerL_nuclease"/>
</dbReference>